<keyword evidence="1" id="KW-1133">Transmembrane helix</keyword>
<comment type="caution">
    <text evidence="4">The sequence shown here is derived from an EMBL/GenBank/DDBJ whole genome shotgun (WGS) entry which is preliminary data.</text>
</comment>
<keyword evidence="1" id="KW-0812">Transmembrane</keyword>
<dbReference type="Pfam" id="PF00990">
    <property type="entry name" value="GGDEF"/>
    <property type="match status" value="1"/>
</dbReference>
<dbReference type="Pfam" id="PF00563">
    <property type="entry name" value="EAL"/>
    <property type="match status" value="1"/>
</dbReference>
<accession>A0AA92H799</accession>
<dbReference type="SUPFAM" id="SSF141868">
    <property type="entry name" value="EAL domain-like"/>
    <property type="match status" value="1"/>
</dbReference>
<dbReference type="SMART" id="SM00052">
    <property type="entry name" value="EAL"/>
    <property type="match status" value="1"/>
</dbReference>
<evidence type="ECO:0000313" key="4">
    <source>
        <dbReference type="EMBL" id="PVE50215.1"/>
    </source>
</evidence>
<feature type="transmembrane region" description="Helical" evidence="1">
    <location>
        <begin position="20"/>
        <end position="37"/>
    </location>
</feature>
<protein>
    <submittedName>
        <fullName evidence="4">GGDEF-domain containing protein</fullName>
    </submittedName>
</protein>
<evidence type="ECO:0000259" key="2">
    <source>
        <dbReference type="PROSITE" id="PS50883"/>
    </source>
</evidence>
<proteinExistence type="predicted"/>
<dbReference type="InterPro" id="IPR001633">
    <property type="entry name" value="EAL_dom"/>
</dbReference>
<dbReference type="CDD" id="cd01949">
    <property type="entry name" value="GGDEF"/>
    <property type="match status" value="1"/>
</dbReference>
<evidence type="ECO:0000259" key="3">
    <source>
        <dbReference type="PROSITE" id="PS50887"/>
    </source>
</evidence>
<feature type="transmembrane region" description="Helical" evidence="1">
    <location>
        <begin position="127"/>
        <end position="154"/>
    </location>
</feature>
<dbReference type="NCBIfam" id="TIGR00254">
    <property type="entry name" value="GGDEF"/>
    <property type="match status" value="1"/>
</dbReference>
<feature type="domain" description="EAL" evidence="2">
    <location>
        <begin position="367"/>
        <end position="620"/>
    </location>
</feature>
<dbReference type="InterPro" id="IPR052155">
    <property type="entry name" value="Biofilm_reg_signaling"/>
</dbReference>
<dbReference type="PANTHER" id="PTHR44757">
    <property type="entry name" value="DIGUANYLATE CYCLASE DGCP"/>
    <property type="match status" value="1"/>
</dbReference>
<dbReference type="CDD" id="cd01948">
    <property type="entry name" value="EAL"/>
    <property type="match status" value="1"/>
</dbReference>
<evidence type="ECO:0000313" key="5">
    <source>
        <dbReference type="Proteomes" id="UP000244335"/>
    </source>
</evidence>
<dbReference type="Gene3D" id="3.20.20.450">
    <property type="entry name" value="EAL domain"/>
    <property type="match status" value="1"/>
</dbReference>
<feature type="transmembrane region" description="Helical" evidence="1">
    <location>
        <begin position="96"/>
        <end position="115"/>
    </location>
</feature>
<keyword evidence="1" id="KW-0472">Membrane</keyword>
<dbReference type="PROSITE" id="PS50883">
    <property type="entry name" value="EAL"/>
    <property type="match status" value="1"/>
</dbReference>
<sequence length="626" mass="68474">MLLGLASLLVAIHDNKTVIASFWFACSSIVNIFRLALCRLPVQRRGRQAGATILGVPCLGVSSHLRIHTALAFVSGLVWGFIPVLCNWYTSPHTLFYLTVVCGITAGAVTHGFAYARIPVCFITPPLLSVVMCLVLAGGFDRYMLAAAVALYLVAQVRSTRDGQAFVINDIKQKHQATALSRSLEIANQQKTSYAEEMQRRAAEDPLTGLLNRRGFMEVLEEKIGQNNFGSLMLLDLDGFKSVNDSFGHKAGDQVLIEVAKRLKDVIPDDVLLARMGGDEFAILLNHRATKENAETIAEQIMMAISVPFPKLNVGRVGASVGIYIGSLNEIEKALVYADTALYAAKKQGRNCWRLFDQELQTQAELFHDIERDLAQALLNEALEVHYQPIVGDGGKRVDTLEALLRWHHYQHGWVAPPTVVEIASRTGLAEALLRFIISEAVKMALVVKEMNAGDVRIAVNVSPRELAQLAVDDLIFAALNEAGLSPSALEVEITEDVGIDLRAVQSKIERLSKAGVRIAIDDFGTGYSSLGSLHDIRADRVKIDKILVTGTTLVSASRSLIDAILLVSQAYGFDVVAEGVETEEDLKTMKTLNCALLQGYLFAPAMPKDRAVAWLLETPRNMNSL</sequence>
<dbReference type="InterPro" id="IPR029787">
    <property type="entry name" value="Nucleotide_cyclase"/>
</dbReference>
<dbReference type="EMBL" id="QDFR01000013">
    <property type="protein sequence ID" value="PVE50215.1"/>
    <property type="molecule type" value="Genomic_DNA"/>
</dbReference>
<evidence type="ECO:0000256" key="1">
    <source>
        <dbReference type="SAM" id="Phobius"/>
    </source>
</evidence>
<dbReference type="InterPro" id="IPR000160">
    <property type="entry name" value="GGDEF_dom"/>
</dbReference>
<gene>
    <name evidence="4" type="ORF">DC430_22720</name>
</gene>
<feature type="domain" description="GGDEF" evidence="3">
    <location>
        <begin position="228"/>
        <end position="358"/>
    </location>
</feature>
<dbReference type="Gene3D" id="3.30.70.270">
    <property type="match status" value="1"/>
</dbReference>
<dbReference type="PANTHER" id="PTHR44757:SF2">
    <property type="entry name" value="BIOFILM ARCHITECTURE MAINTENANCE PROTEIN MBAA"/>
    <property type="match status" value="1"/>
</dbReference>
<dbReference type="SMART" id="SM00267">
    <property type="entry name" value="GGDEF"/>
    <property type="match status" value="1"/>
</dbReference>
<organism evidence="4 5">
    <name type="scientific">Rhizobium rhizogenes</name>
    <name type="common">Agrobacterium rhizogenes</name>
    <dbReference type="NCBI Taxonomy" id="359"/>
    <lineage>
        <taxon>Bacteria</taxon>
        <taxon>Pseudomonadati</taxon>
        <taxon>Pseudomonadota</taxon>
        <taxon>Alphaproteobacteria</taxon>
        <taxon>Hyphomicrobiales</taxon>
        <taxon>Rhizobiaceae</taxon>
        <taxon>Rhizobium/Agrobacterium group</taxon>
        <taxon>Rhizobium</taxon>
    </lineage>
</organism>
<dbReference type="InterPro" id="IPR035919">
    <property type="entry name" value="EAL_sf"/>
</dbReference>
<name>A0AA92H799_RHIRH</name>
<dbReference type="SUPFAM" id="SSF55073">
    <property type="entry name" value="Nucleotide cyclase"/>
    <property type="match status" value="1"/>
</dbReference>
<reference evidence="4 5" key="1">
    <citation type="submission" date="2018-04" db="EMBL/GenBank/DDBJ databases">
        <authorList>
            <person name="Hagen T."/>
        </authorList>
    </citation>
    <scope>NUCLEOTIDE SEQUENCE [LARGE SCALE GENOMIC DNA]</scope>
    <source>
        <strain evidence="4 5">TPD7009</strain>
    </source>
</reference>
<dbReference type="InterPro" id="IPR043128">
    <property type="entry name" value="Rev_trsase/Diguanyl_cyclase"/>
</dbReference>
<dbReference type="PROSITE" id="PS50887">
    <property type="entry name" value="GGDEF"/>
    <property type="match status" value="1"/>
</dbReference>
<dbReference type="Proteomes" id="UP000244335">
    <property type="component" value="Unassembled WGS sequence"/>
</dbReference>
<feature type="transmembrane region" description="Helical" evidence="1">
    <location>
        <begin position="70"/>
        <end position="90"/>
    </location>
</feature>
<dbReference type="AlphaFoldDB" id="A0AA92H799"/>